<dbReference type="AlphaFoldDB" id="A0A410WWS6"/>
<dbReference type="Proteomes" id="UP000288943">
    <property type="component" value="Chromosome"/>
</dbReference>
<accession>A0A410WWS6</accession>
<name>A0A410WWS6_9BACL</name>
<dbReference type="Proteomes" id="UP001527202">
    <property type="component" value="Unassembled WGS sequence"/>
</dbReference>
<dbReference type="RefSeq" id="WP_042227745.1">
    <property type="nucleotide sequence ID" value="NZ_CP026520.1"/>
</dbReference>
<reference evidence="2 3" key="1">
    <citation type="submission" date="2018-01" db="EMBL/GenBank/DDBJ databases">
        <title>The whole genome sequencing and assembly of Paenibacillus chitinolyticus KCCM 41400 strain.</title>
        <authorList>
            <person name="Kim J.-Y."/>
            <person name="Park M.-K."/>
            <person name="Lee Y.-J."/>
            <person name="Yi H."/>
            <person name="Bahn Y.-S."/>
            <person name="Kim J.F."/>
            <person name="Lee D.-W."/>
        </authorList>
    </citation>
    <scope>NUCLEOTIDE SEQUENCE [LARGE SCALE GENOMIC DNA]</scope>
    <source>
        <strain evidence="2 3">KCCM 41400</strain>
    </source>
</reference>
<evidence type="ECO:0000313" key="2">
    <source>
        <dbReference type="EMBL" id="QAV18793.1"/>
    </source>
</evidence>
<organism evidence="2 3">
    <name type="scientific">Paenibacillus chitinolyticus</name>
    <dbReference type="NCBI Taxonomy" id="79263"/>
    <lineage>
        <taxon>Bacteria</taxon>
        <taxon>Bacillati</taxon>
        <taxon>Bacillota</taxon>
        <taxon>Bacilli</taxon>
        <taxon>Bacillales</taxon>
        <taxon>Paenibacillaceae</taxon>
        <taxon>Paenibacillus</taxon>
    </lineage>
</organism>
<dbReference type="GeneID" id="95375992"/>
<dbReference type="EMBL" id="JAMDMJ010000033">
    <property type="protein sequence ID" value="MCY9598579.1"/>
    <property type="molecule type" value="Genomic_DNA"/>
</dbReference>
<gene>
    <name evidence="1" type="ORF">M5X16_22770</name>
    <name evidence="2" type="ORF">PC41400_14335</name>
</gene>
<proteinExistence type="predicted"/>
<keyword evidence="4" id="KW-1185">Reference proteome</keyword>
<evidence type="ECO:0000313" key="4">
    <source>
        <dbReference type="Proteomes" id="UP001527202"/>
    </source>
</evidence>
<reference evidence="1 4" key="2">
    <citation type="submission" date="2022-05" db="EMBL/GenBank/DDBJ databases">
        <title>Genome Sequencing of Bee-Associated Microbes.</title>
        <authorList>
            <person name="Dunlap C."/>
        </authorList>
    </citation>
    <scope>NUCLEOTIDE SEQUENCE [LARGE SCALE GENOMIC DNA]</scope>
    <source>
        <strain evidence="1 4">NRRL B-23120</strain>
    </source>
</reference>
<dbReference type="KEGG" id="pchi:PC41400_14335"/>
<evidence type="ECO:0000313" key="3">
    <source>
        <dbReference type="Proteomes" id="UP000288943"/>
    </source>
</evidence>
<sequence length="146" mass="16592">MKKWIVLFLSVAVCIYVLSFLNLFNGKPLPEAPRAYIKSASIDIPVETASYYWKFGKEKNMSPWYAVKDKEAIIVPKNSVIKISFKREPDGPPIIRQVITDNDNRDIETKNSNEITVPSSEGIYMYSISADWSEGSAQYAIKVHVK</sequence>
<dbReference type="EMBL" id="CP026520">
    <property type="protein sequence ID" value="QAV18793.1"/>
    <property type="molecule type" value="Genomic_DNA"/>
</dbReference>
<protein>
    <submittedName>
        <fullName evidence="2">Uncharacterized protein</fullName>
    </submittedName>
</protein>
<dbReference type="OrthoDB" id="1797983at2"/>
<evidence type="ECO:0000313" key="1">
    <source>
        <dbReference type="EMBL" id="MCY9598579.1"/>
    </source>
</evidence>